<feature type="compositionally biased region" description="Basic and acidic residues" evidence="1">
    <location>
        <begin position="115"/>
        <end position="126"/>
    </location>
</feature>
<organism evidence="2 3">
    <name type="scientific">Streptosporangium canum</name>
    <dbReference type="NCBI Taxonomy" id="324952"/>
    <lineage>
        <taxon>Bacteria</taxon>
        <taxon>Bacillati</taxon>
        <taxon>Actinomycetota</taxon>
        <taxon>Actinomycetes</taxon>
        <taxon>Streptosporangiales</taxon>
        <taxon>Streptosporangiaceae</taxon>
        <taxon>Streptosporangium</taxon>
    </lineage>
</organism>
<dbReference type="InterPro" id="IPR028037">
    <property type="entry name" value="Antitoxin_Rv0909/MT0933"/>
</dbReference>
<dbReference type="AlphaFoldDB" id="A0A1I3SZV1"/>
<evidence type="ECO:0000313" key="2">
    <source>
        <dbReference type="EMBL" id="SFJ62857.1"/>
    </source>
</evidence>
<name>A0A1I3SZV1_9ACTN</name>
<dbReference type="EMBL" id="FOQY01000010">
    <property type="protein sequence ID" value="SFJ62857.1"/>
    <property type="molecule type" value="Genomic_DNA"/>
</dbReference>
<keyword evidence="3" id="KW-1185">Reference proteome</keyword>
<sequence length="126" mass="13028">MSIIDKIRSMLGEHSTKAEELANQGIDKAAQMAKEKTGGQYDQYIDAAAEQARQRADMIDGQTGTSPVPGETATPQSPGETGTSQTPGETGPATGPSSQASGATPTPQQPQAPRISDETDKPPYAG</sequence>
<dbReference type="GeneID" id="96299268"/>
<protein>
    <submittedName>
        <fullName evidence="2">MT0933-like antitoxin protein</fullName>
    </submittedName>
</protein>
<feature type="compositionally biased region" description="Low complexity" evidence="1">
    <location>
        <begin position="103"/>
        <end position="113"/>
    </location>
</feature>
<feature type="compositionally biased region" description="Polar residues" evidence="1">
    <location>
        <begin position="73"/>
        <end position="88"/>
    </location>
</feature>
<accession>A0A1I3SZV1</accession>
<proteinExistence type="predicted"/>
<evidence type="ECO:0000313" key="3">
    <source>
        <dbReference type="Proteomes" id="UP000199111"/>
    </source>
</evidence>
<evidence type="ECO:0000256" key="1">
    <source>
        <dbReference type="SAM" id="MobiDB-lite"/>
    </source>
</evidence>
<dbReference type="RefSeq" id="WP_093888048.1">
    <property type="nucleotide sequence ID" value="NZ_FOQY01000010.1"/>
</dbReference>
<dbReference type="Proteomes" id="UP000199111">
    <property type="component" value="Unassembled WGS sequence"/>
</dbReference>
<reference evidence="3" key="1">
    <citation type="submission" date="2016-10" db="EMBL/GenBank/DDBJ databases">
        <authorList>
            <person name="Varghese N."/>
            <person name="Submissions S."/>
        </authorList>
    </citation>
    <scope>NUCLEOTIDE SEQUENCE [LARGE SCALE GENOMIC DNA]</scope>
    <source>
        <strain evidence="3">CGMCC 4.2126</strain>
    </source>
</reference>
<feature type="region of interest" description="Disordered" evidence="1">
    <location>
        <begin position="44"/>
        <end position="126"/>
    </location>
</feature>
<dbReference type="Pfam" id="PF14013">
    <property type="entry name" value="MT0933_antitox"/>
    <property type="match status" value="1"/>
</dbReference>
<gene>
    <name evidence="2" type="ORF">SAMN05216275_110212</name>
</gene>